<protein>
    <submittedName>
        <fullName evidence="1">Uncharacterized protein</fullName>
    </submittedName>
</protein>
<reference evidence="1" key="1">
    <citation type="submission" date="2021-06" db="EMBL/GenBank/DDBJ databases">
        <title>Parelaphostrongylus tenuis whole genome reference sequence.</title>
        <authorList>
            <person name="Garwood T.J."/>
            <person name="Larsen P.A."/>
            <person name="Fountain-Jones N.M."/>
            <person name="Garbe J.R."/>
            <person name="Macchietto M.G."/>
            <person name="Kania S.A."/>
            <person name="Gerhold R.W."/>
            <person name="Richards J.E."/>
            <person name="Wolf T.M."/>
        </authorList>
    </citation>
    <scope>NUCLEOTIDE SEQUENCE</scope>
    <source>
        <strain evidence="1">MNPRO001-30</strain>
        <tissue evidence="1">Meninges</tissue>
    </source>
</reference>
<evidence type="ECO:0000313" key="2">
    <source>
        <dbReference type="Proteomes" id="UP001196413"/>
    </source>
</evidence>
<gene>
    <name evidence="1" type="ORF">KIN20_005486</name>
</gene>
<evidence type="ECO:0000313" key="1">
    <source>
        <dbReference type="EMBL" id="KAJ1349833.1"/>
    </source>
</evidence>
<proteinExistence type="predicted"/>
<organism evidence="1 2">
    <name type="scientific">Parelaphostrongylus tenuis</name>
    <name type="common">Meningeal worm</name>
    <dbReference type="NCBI Taxonomy" id="148309"/>
    <lineage>
        <taxon>Eukaryota</taxon>
        <taxon>Metazoa</taxon>
        <taxon>Ecdysozoa</taxon>
        <taxon>Nematoda</taxon>
        <taxon>Chromadorea</taxon>
        <taxon>Rhabditida</taxon>
        <taxon>Rhabditina</taxon>
        <taxon>Rhabditomorpha</taxon>
        <taxon>Strongyloidea</taxon>
        <taxon>Metastrongylidae</taxon>
        <taxon>Parelaphostrongylus</taxon>
    </lineage>
</organism>
<dbReference type="AlphaFoldDB" id="A0AAD5M4L1"/>
<accession>A0AAD5M4L1</accession>
<name>A0AAD5M4L1_PARTN</name>
<comment type="caution">
    <text evidence="1">The sequence shown here is derived from an EMBL/GenBank/DDBJ whole genome shotgun (WGS) entry which is preliminary data.</text>
</comment>
<keyword evidence="2" id="KW-1185">Reference proteome</keyword>
<dbReference type="Proteomes" id="UP001196413">
    <property type="component" value="Unassembled WGS sequence"/>
</dbReference>
<dbReference type="EMBL" id="JAHQIW010000750">
    <property type="protein sequence ID" value="KAJ1349833.1"/>
    <property type="molecule type" value="Genomic_DNA"/>
</dbReference>
<sequence>MFPYQLKIGRLVHVRTLYGISVRSVGYSSSHAVNLYPLVTRWDERIQDKPNGLNKVAK</sequence>